<dbReference type="KEGG" id="smai:EXU30_15745"/>
<keyword evidence="1" id="KW-0472">Membrane</keyword>
<dbReference type="Proteomes" id="UP000291106">
    <property type="component" value="Chromosome"/>
</dbReference>
<name>A0A411PKA1_9GAMM</name>
<sequence length="174" mass="19527">MVSKNQWIAIVLTLACVIGVIVYQHLKATEVYIVLSCRNELVASDPDSGLLQKHGLIADFTLQNRSASISYRYFTHAGLPIATLHLQGDILSAHKAKDVYVLNLVHSELVRHHPSIELPQHANHLQAFANRNIDKQGVHNLTIRILKTMDKQDLALLYFLPSTNICACNLVKMR</sequence>
<keyword evidence="1" id="KW-0812">Transmembrane</keyword>
<keyword evidence="1" id="KW-1133">Transmembrane helix</keyword>
<gene>
    <name evidence="2" type="ORF">EXU30_15745</name>
</gene>
<dbReference type="OrthoDB" id="6398666at2"/>
<reference evidence="2 3" key="1">
    <citation type="submission" date="2019-02" db="EMBL/GenBank/DDBJ databases">
        <title>Shewanella sp. D4-2 isolated from Dokdo Island.</title>
        <authorList>
            <person name="Baek K."/>
        </authorList>
    </citation>
    <scope>NUCLEOTIDE SEQUENCE [LARGE SCALE GENOMIC DNA]</scope>
    <source>
        <strain evidence="2 3">D4-2</strain>
    </source>
</reference>
<evidence type="ECO:0000313" key="3">
    <source>
        <dbReference type="Proteomes" id="UP000291106"/>
    </source>
</evidence>
<organism evidence="2 3">
    <name type="scientific">Shewanella maritima</name>
    <dbReference type="NCBI Taxonomy" id="2520507"/>
    <lineage>
        <taxon>Bacteria</taxon>
        <taxon>Pseudomonadati</taxon>
        <taxon>Pseudomonadota</taxon>
        <taxon>Gammaproteobacteria</taxon>
        <taxon>Alteromonadales</taxon>
        <taxon>Shewanellaceae</taxon>
        <taxon>Shewanella</taxon>
    </lineage>
</organism>
<proteinExistence type="predicted"/>
<dbReference type="AlphaFoldDB" id="A0A411PKA1"/>
<accession>A0A411PKA1</accession>
<protein>
    <submittedName>
        <fullName evidence="2">Uncharacterized protein</fullName>
    </submittedName>
</protein>
<dbReference type="PROSITE" id="PS51257">
    <property type="entry name" value="PROKAR_LIPOPROTEIN"/>
    <property type="match status" value="1"/>
</dbReference>
<dbReference type="EMBL" id="CP036200">
    <property type="protein sequence ID" value="QBF83973.1"/>
    <property type="molecule type" value="Genomic_DNA"/>
</dbReference>
<evidence type="ECO:0000313" key="2">
    <source>
        <dbReference type="EMBL" id="QBF83973.1"/>
    </source>
</evidence>
<evidence type="ECO:0000256" key="1">
    <source>
        <dbReference type="SAM" id="Phobius"/>
    </source>
</evidence>
<dbReference type="RefSeq" id="WP_130601619.1">
    <property type="nucleotide sequence ID" value="NZ_CP036200.1"/>
</dbReference>
<keyword evidence="3" id="KW-1185">Reference proteome</keyword>
<feature type="transmembrane region" description="Helical" evidence="1">
    <location>
        <begin position="7"/>
        <end position="26"/>
    </location>
</feature>